<protein>
    <recommendedName>
        <fullName evidence="10">Zinc-regulated transporter 1</fullName>
    </recommendedName>
</protein>
<accession>A0ABP0ZPY5</accession>
<feature type="transmembrane region" description="Helical" evidence="6">
    <location>
        <begin position="281"/>
        <end position="301"/>
    </location>
</feature>
<feature type="transmembrane region" description="Helical" evidence="6">
    <location>
        <begin position="435"/>
        <end position="456"/>
    </location>
</feature>
<evidence type="ECO:0000256" key="7">
    <source>
        <dbReference type="SAM" id="SignalP"/>
    </source>
</evidence>
<feature type="transmembrane region" description="Helical" evidence="6">
    <location>
        <begin position="322"/>
        <end position="342"/>
    </location>
</feature>
<feature type="region of interest" description="Disordered" evidence="5">
    <location>
        <begin position="405"/>
        <end position="428"/>
    </location>
</feature>
<evidence type="ECO:0000256" key="1">
    <source>
        <dbReference type="ARBA" id="ARBA00004141"/>
    </source>
</evidence>
<keyword evidence="9" id="KW-1185">Reference proteome</keyword>
<feature type="chain" id="PRO_5046101121" description="Zinc-regulated transporter 1" evidence="7">
    <location>
        <begin position="16"/>
        <end position="589"/>
    </location>
</feature>
<dbReference type="Pfam" id="PF02535">
    <property type="entry name" value="Zip"/>
    <property type="match status" value="1"/>
</dbReference>
<feature type="compositionally biased region" description="Acidic residues" evidence="5">
    <location>
        <begin position="147"/>
        <end position="164"/>
    </location>
</feature>
<reference evidence="8 9" key="1">
    <citation type="submission" date="2024-03" db="EMBL/GenBank/DDBJ databases">
        <authorList>
            <person name="Brejova B."/>
        </authorList>
    </citation>
    <scope>NUCLEOTIDE SEQUENCE [LARGE SCALE GENOMIC DNA]</scope>
    <source>
        <strain evidence="8 9">CBS 14171</strain>
    </source>
</reference>
<feature type="compositionally biased region" description="Basic and acidic residues" evidence="5">
    <location>
        <begin position="50"/>
        <end position="61"/>
    </location>
</feature>
<dbReference type="InterPro" id="IPR003689">
    <property type="entry name" value="ZIP"/>
</dbReference>
<dbReference type="PANTHER" id="PTHR11040:SF44">
    <property type="entry name" value="PROTEIN ZNTC-RELATED"/>
    <property type="match status" value="1"/>
</dbReference>
<feature type="compositionally biased region" description="Polar residues" evidence="5">
    <location>
        <begin position="411"/>
        <end position="420"/>
    </location>
</feature>
<feature type="transmembrane region" description="Helical" evidence="6">
    <location>
        <begin position="528"/>
        <end position="552"/>
    </location>
</feature>
<feature type="transmembrane region" description="Helical" evidence="6">
    <location>
        <begin position="462"/>
        <end position="480"/>
    </location>
</feature>
<feature type="signal peptide" evidence="7">
    <location>
        <begin position="1"/>
        <end position="15"/>
    </location>
</feature>
<evidence type="ECO:0000256" key="4">
    <source>
        <dbReference type="ARBA" id="ARBA00023136"/>
    </source>
</evidence>
<name>A0ABP0ZPY5_9ASCO</name>
<dbReference type="RefSeq" id="XP_066830915.1">
    <property type="nucleotide sequence ID" value="XM_066974146.1"/>
</dbReference>
<dbReference type="PANTHER" id="PTHR11040">
    <property type="entry name" value="ZINC/IRON TRANSPORTER"/>
    <property type="match status" value="1"/>
</dbReference>
<evidence type="ECO:0000256" key="5">
    <source>
        <dbReference type="SAM" id="MobiDB-lite"/>
    </source>
</evidence>
<organism evidence="8 9">
    <name type="scientific">Lodderomyces beijingensis</name>
    <dbReference type="NCBI Taxonomy" id="1775926"/>
    <lineage>
        <taxon>Eukaryota</taxon>
        <taxon>Fungi</taxon>
        <taxon>Dikarya</taxon>
        <taxon>Ascomycota</taxon>
        <taxon>Saccharomycotina</taxon>
        <taxon>Pichiomycetes</taxon>
        <taxon>Debaryomycetaceae</taxon>
        <taxon>Candida/Lodderomyces clade</taxon>
        <taxon>Lodderomyces</taxon>
    </lineage>
</organism>
<proteinExistence type="predicted"/>
<evidence type="ECO:0000313" key="9">
    <source>
        <dbReference type="Proteomes" id="UP001497383"/>
    </source>
</evidence>
<sequence length="589" mass="63906">MRLALVLALSAATSALSVGFGVAEADRLHQSVKKRGDTGHHVVNLVTRETDAAAEEDHDHEEGEEDHDHEEGEVEEGVTFSVTNCHFHDAVQYCIDAQGNEGYIDPDPVPENAPSTYTGCHLHGNATYCMNGQQEVQFVLGSKDAEAGEGEGEEEHDHEEEEHDHDEATFSVTECHFDDDVQYCHDPEGNEGYILPAPAQSNAPSNYTGCHQHDGEDVYCLYGTQEVQFILGVMSASTTSSGQNCHFHAGVEHCEDDSSLTNLDAQACEPIDRDYNIPLRIGLLFVILVTSSIGSFGPTVLKQLFRLSQHNIIVTIIKQFGTGVVISTAFVHLMTHAALIWGNSCLHLTYEATGPAITMAGLFIAFLIEYIAYRLLSKSLTCRNQIANPTGKGSECEEVEACPSHDKVDSETQVGVTSSHSDPDSNNRHPINDKISVLILEAGIIFHSILIGITLVVAADSYFITLFIVIVFHQFFEGLALGSRIADLDSSLLVKCSMALAFALITPLGMGIGIGVLNQFNGNDPSTIIALGTLDSFSAGVLLWTGLIEMWAHDWLWGHLRHAGWLHTGLAMASLVAGLLLMSLLGNWA</sequence>
<dbReference type="Proteomes" id="UP001497383">
    <property type="component" value="Chromosome 5"/>
</dbReference>
<feature type="compositionally biased region" description="Acidic residues" evidence="5">
    <location>
        <begin position="62"/>
        <end position="74"/>
    </location>
</feature>
<keyword evidence="3 6" id="KW-1133">Transmembrane helix</keyword>
<comment type="subcellular location">
    <subcellularLocation>
        <location evidence="1">Membrane</location>
        <topology evidence="1">Multi-pass membrane protein</topology>
    </subcellularLocation>
</comment>
<evidence type="ECO:0000256" key="2">
    <source>
        <dbReference type="ARBA" id="ARBA00022692"/>
    </source>
</evidence>
<evidence type="ECO:0000313" key="8">
    <source>
        <dbReference type="EMBL" id="CAK9439877.1"/>
    </source>
</evidence>
<feature type="transmembrane region" description="Helical" evidence="6">
    <location>
        <begin position="354"/>
        <end position="373"/>
    </location>
</feature>
<evidence type="ECO:0008006" key="10">
    <source>
        <dbReference type="Google" id="ProtNLM"/>
    </source>
</evidence>
<dbReference type="GeneID" id="92209173"/>
<feature type="transmembrane region" description="Helical" evidence="6">
    <location>
        <begin position="564"/>
        <end position="585"/>
    </location>
</feature>
<feature type="region of interest" description="Disordered" evidence="5">
    <location>
        <begin position="50"/>
        <end position="74"/>
    </location>
</feature>
<feature type="transmembrane region" description="Helical" evidence="6">
    <location>
        <begin position="492"/>
        <end position="516"/>
    </location>
</feature>
<evidence type="ECO:0000256" key="3">
    <source>
        <dbReference type="ARBA" id="ARBA00022989"/>
    </source>
</evidence>
<keyword evidence="4 6" id="KW-0472">Membrane</keyword>
<keyword evidence="2 6" id="KW-0812">Transmembrane</keyword>
<gene>
    <name evidence="8" type="ORF">LODBEIA_P39770</name>
</gene>
<dbReference type="EMBL" id="OZ022409">
    <property type="protein sequence ID" value="CAK9439877.1"/>
    <property type="molecule type" value="Genomic_DNA"/>
</dbReference>
<evidence type="ECO:0000256" key="6">
    <source>
        <dbReference type="SAM" id="Phobius"/>
    </source>
</evidence>
<feature type="region of interest" description="Disordered" evidence="5">
    <location>
        <begin position="145"/>
        <end position="167"/>
    </location>
</feature>
<keyword evidence="7" id="KW-0732">Signal</keyword>